<keyword evidence="2" id="KW-0285">Flavoprotein</keyword>
<proteinExistence type="inferred from homology"/>
<keyword evidence="7" id="KW-1185">Reference proteome</keyword>
<dbReference type="STRING" id="1513271.XM47_17940"/>
<gene>
    <name evidence="6" type="ORF">XM47_17940</name>
</gene>
<dbReference type="PANTHER" id="PTHR33798:SF5">
    <property type="entry name" value="FLAVIN REDUCTASE LIKE DOMAIN-CONTAINING PROTEIN"/>
    <property type="match status" value="1"/>
</dbReference>
<evidence type="ECO:0000256" key="2">
    <source>
        <dbReference type="ARBA" id="ARBA00022630"/>
    </source>
</evidence>
<protein>
    <recommendedName>
        <fullName evidence="5">Flavin reductase like domain-containing protein</fullName>
    </recommendedName>
</protein>
<evidence type="ECO:0000256" key="1">
    <source>
        <dbReference type="ARBA" id="ARBA00001917"/>
    </source>
</evidence>
<organism evidence="6 7">
    <name type="scientific">Catenovulum maritimum</name>
    <dbReference type="NCBI Taxonomy" id="1513271"/>
    <lineage>
        <taxon>Bacteria</taxon>
        <taxon>Pseudomonadati</taxon>
        <taxon>Pseudomonadota</taxon>
        <taxon>Gammaproteobacteria</taxon>
        <taxon>Alteromonadales</taxon>
        <taxon>Alteromonadaceae</taxon>
        <taxon>Catenovulum</taxon>
    </lineage>
</organism>
<dbReference type="Proteomes" id="UP000037600">
    <property type="component" value="Unassembled WGS sequence"/>
</dbReference>
<evidence type="ECO:0000313" key="7">
    <source>
        <dbReference type="Proteomes" id="UP000037600"/>
    </source>
</evidence>
<evidence type="ECO:0000256" key="4">
    <source>
        <dbReference type="ARBA" id="ARBA00038054"/>
    </source>
</evidence>
<dbReference type="Pfam" id="PF01613">
    <property type="entry name" value="Flavin_Reduct"/>
    <property type="match status" value="1"/>
</dbReference>
<dbReference type="SUPFAM" id="SSF50475">
    <property type="entry name" value="FMN-binding split barrel"/>
    <property type="match status" value="1"/>
</dbReference>
<accession>A0A0J8GLT5</accession>
<dbReference type="OrthoDB" id="5293996at2"/>
<name>A0A0J8GLT5_9ALTE</name>
<comment type="similarity">
    <text evidence="4">Belongs to the flavoredoxin family.</text>
</comment>
<dbReference type="GO" id="GO:0016646">
    <property type="term" value="F:oxidoreductase activity, acting on the CH-NH group of donors, NAD or NADP as acceptor"/>
    <property type="evidence" value="ECO:0007669"/>
    <property type="project" value="UniProtKB-ARBA"/>
</dbReference>
<dbReference type="RefSeq" id="WP_048695668.1">
    <property type="nucleotide sequence ID" value="NZ_KQ130512.1"/>
</dbReference>
<evidence type="ECO:0000313" key="6">
    <source>
        <dbReference type="EMBL" id="KMT63782.1"/>
    </source>
</evidence>
<feature type="domain" description="Flavin reductase like" evidence="5">
    <location>
        <begin position="35"/>
        <end position="168"/>
    </location>
</feature>
<dbReference type="EMBL" id="LAZL01000042">
    <property type="protein sequence ID" value="KMT63782.1"/>
    <property type="molecule type" value="Genomic_DNA"/>
</dbReference>
<dbReference type="PATRIC" id="fig|1513271.3.peg.3678"/>
<sequence>MIVQHFTYNDIQTFEQRYKAQFINSLSGFKSANLIGSHDVNANSNLGIFSSVVHIGSNPALVGFIMRPDNGERHTLNNIINTQQYTINQVSTEHYRMAHQCSARYASDESEFNHTGLTPQYVANINAPFVKESRLKYALTLQEILPISLNNTQLIIGEIIHVICQKHAIQPDGYIDIESLSTASLSGLDSYHTSNRISRLSYAKPNKALSALNVMGATVQQDEQITINDKLEAGDD</sequence>
<keyword evidence="3" id="KW-0288">FMN</keyword>
<comment type="cofactor">
    <cofactor evidence="1">
        <name>FMN</name>
        <dbReference type="ChEBI" id="CHEBI:58210"/>
    </cofactor>
</comment>
<reference evidence="6 7" key="1">
    <citation type="submission" date="2015-04" db="EMBL/GenBank/DDBJ databases">
        <title>Draft Genome Sequence of the Novel Agar-Digesting Marine Bacterium Q1.</title>
        <authorList>
            <person name="Li Y."/>
            <person name="Li D."/>
            <person name="Chen G."/>
            <person name="Du Z."/>
        </authorList>
    </citation>
    <scope>NUCLEOTIDE SEQUENCE [LARGE SCALE GENOMIC DNA]</scope>
    <source>
        <strain evidence="6 7">Q1</strain>
    </source>
</reference>
<dbReference type="InterPro" id="IPR002563">
    <property type="entry name" value="Flavin_Rdtase-like_dom"/>
</dbReference>
<dbReference type="Gene3D" id="2.30.110.10">
    <property type="entry name" value="Electron Transport, Fmn-binding Protein, Chain A"/>
    <property type="match status" value="1"/>
</dbReference>
<evidence type="ECO:0000256" key="3">
    <source>
        <dbReference type="ARBA" id="ARBA00022643"/>
    </source>
</evidence>
<evidence type="ECO:0000259" key="5">
    <source>
        <dbReference type="Pfam" id="PF01613"/>
    </source>
</evidence>
<dbReference type="AlphaFoldDB" id="A0A0J8GLT5"/>
<dbReference type="PANTHER" id="PTHR33798">
    <property type="entry name" value="FLAVOPROTEIN OXYGENASE"/>
    <property type="match status" value="1"/>
</dbReference>
<dbReference type="GO" id="GO:0010181">
    <property type="term" value="F:FMN binding"/>
    <property type="evidence" value="ECO:0007669"/>
    <property type="project" value="InterPro"/>
</dbReference>
<dbReference type="InterPro" id="IPR012349">
    <property type="entry name" value="Split_barrel_FMN-bd"/>
</dbReference>
<comment type="caution">
    <text evidence="6">The sequence shown here is derived from an EMBL/GenBank/DDBJ whole genome shotgun (WGS) entry which is preliminary data.</text>
</comment>